<dbReference type="InterPro" id="IPR011993">
    <property type="entry name" value="PH-like_dom_sf"/>
</dbReference>
<dbReference type="PANTHER" id="PTHR23138">
    <property type="entry name" value="RAN BINDING PROTEIN"/>
    <property type="match status" value="1"/>
</dbReference>
<evidence type="ECO:0000313" key="4">
    <source>
        <dbReference type="EMBL" id="KAJ8919290.1"/>
    </source>
</evidence>
<keyword evidence="1" id="KW-0175">Coiled coil</keyword>
<dbReference type="AlphaFoldDB" id="A0AAV8VYT4"/>
<evidence type="ECO:0000256" key="1">
    <source>
        <dbReference type="SAM" id="Coils"/>
    </source>
</evidence>
<dbReference type="PANTHER" id="PTHR23138:SF141">
    <property type="entry name" value="NUCLEAR PORE COMPLEX PROTEIN NUP50"/>
    <property type="match status" value="1"/>
</dbReference>
<sequence>MIQDTESDTKSAFAGFTGFSKTVTPATTFSFLSNSSNPPAKSNINGSNRNAAKPEVDKKLDEPVVVVNNKPPFTGLEPSNPVSRETKGKSNDYYSKLKGLNESVSNWIKKHVDSNPLINLQPIFKDYERYFNDLEKERDNAENEIIDAKKVTENTTSINSFVFKAAKNVPEATLGKAGPEVSKANSKSVTPQFSFGASSMVNTSPDSIPKFGFSSTNTSNTFSFGCSTSTSKSSVTPSFSFGGNVSTAVTAGFSFTNSTPFTFSNASQPASNNGAEKQKDSDDEDEPPKVEFTPVVEKDHVFTTRCKVFVKKDASFGDRGVGNLYIKPIDNSEKMQLIVRADTNLGNLLCNFILSESIPIKRMGKKDVMLVCLPTPDFKPPPVPILFRVKSSDEADNLLKVLEKHKK</sequence>
<organism evidence="4 5">
    <name type="scientific">Exocentrus adspersus</name>
    <dbReference type="NCBI Taxonomy" id="1586481"/>
    <lineage>
        <taxon>Eukaryota</taxon>
        <taxon>Metazoa</taxon>
        <taxon>Ecdysozoa</taxon>
        <taxon>Arthropoda</taxon>
        <taxon>Hexapoda</taxon>
        <taxon>Insecta</taxon>
        <taxon>Pterygota</taxon>
        <taxon>Neoptera</taxon>
        <taxon>Endopterygota</taxon>
        <taxon>Coleoptera</taxon>
        <taxon>Polyphaga</taxon>
        <taxon>Cucujiformia</taxon>
        <taxon>Chrysomeloidea</taxon>
        <taxon>Cerambycidae</taxon>
        <taxon>Lamiinae</taxon>
        <taxon>Acanthocinini</taxon>
        <taxon>Exocentrus</taxon>
    </lineage>
</organism>
<proteinExistence type="predicted"/>
<name>A0AAV8VYT4_9CUCU</name>
<comment type="caution">
    <text evidence="4">The sequence shown here is derived from an EMBL/GenBank/DDBJ whole genome shotgun (WGS) entry which is preliminary data.</text>
</comment>
<feature type="coiled-coil region" evidence="1">
    <location>
        <begin position="124"/>
        <end position="154"/>
    </location>
</feature>
<feature type="region of interest" description="Disordered" evidence="2">
    <location>
        <begin position="264"/>
        <end position="291"/>
    </location>
</feature>
<dbReference type="SUPFAM" id="SSF50729">
    <property type="entry name" value="PH domain-like"/>
    <property type="match status" value="1"/>
</dbReference>
<feature type="compositionally biased region" description="Basic and acidic residues" evidence="2">
    <location>
        <begin position="52"/>
        <end position="62"/>
    </location>
</feature>
<feature type="compositionally biased region" description="Polar residues" evidence="2">
    <location>
        <begin position="31"/>
        <end position="50"/>
    </location>
</feature>
<evidence type="ECO:0000256" key="2">
    <source>
        <dbReference type="SAM" id="MobiDB-lite"/>
    </source>
</evidence>
<feature type="region of interest" description="Disordered" evidence="2">
    <location>
        <begin position="31"/>
        <end position="90"/>
    </location>
</feature>
<dbReference type="GO" id="GO:0006606">
    <property type="term" value="P:protein import into nucleus"/>
    <property type="evidence" value="ECO:0007669"/>
    <property type="project" value="TreeGrafter"/>
</dbReference>
<keyword evidence="5" id="KW-1185">Reference proteome</keyword>
<protein>
    <recommendedName>
        <fullName evidence="3">RanBD1 domain-containing protein</fullName>
    </recommendedName>
</protein>
<evidence type="ECO:0000313" key="5">
    <source>
        <dbReference type="Proteomes" id="UP001159042"/>
    </source>
</evidence>
<dbReference type="InterPro" id="IPR000156">
    <property type="entry name" value="Ran_bind_dom"/>
</dbReference>
<gene>
    <name evidence="4" type="ORF">NQ315_003874</name>
</gene>
<accession>A0AAV8VYT4</accession>
<feature type="domain" description="RanBD1" evidence="3">
    <location>
        <begin position="292"/>
        <end position="405"/>
    </location>
</feature>
<dbReference type="SMART" id="SM00160">
    <property type="entry name" value="RanBD"/>
    <property type="match status" value="1"/>
</dbReference>
<reference evidence="4 5" key="1">
    <citation type="journal article" date="2023" name="Insect Mol. Biol.">
        <title>Genome sequencing provides insights into the evolution of gene families encoding plant cell wall-degrading enzymes in longhorned beetles.</title>
        <authorList>
            <person name="Shin N.R."/>
            <person name="Okamura Y."/>
            <person name="Kirsch R."/>
            <person name="Pauchet Y."/>
        </authorList>
    </citation>
    <scope>NUCLEOTIDE SEQUENCE [LARGE SCALE GENOMIC DNA]</scope>
    <source>
        <strain evidence="4">EAD_L_NR</strain>
    </source>
</reference>
<dbReference type="Proteomes" id="UP001159042">
    <property type="component" value="Unassembled WGS sequence"/>
</dbReference>
<dbReference type="InterPro" id="IPR045255">
    <property type="entry name" value="RanBP1-like"/>
</dbReference>
<dbReference type="Pfam" id="PF00638">
    <property type="entry name" value="Ran_BP1"/>
    <property type="match status" value="1"/>
</dbReference>
<dbReference type="Gene3D" id="2.30.29.30">
    <property type="entry name" value="Pleckstrin-homology domain (PH domain)/Phosphotyrosine-binding domain (PTB)"/>
    <property type="match status" value="1"/>
</dbReference>
<evidence type="ECO:0000259" key="3">
    <source>
        <dbReference type="SMART" id="SM00160"/>
    </source>
</evidence>
<dbReference type="CDD" id="cd13170">
    <property type="entry name" value="RanBD_NUP50"/>
    <property type="match status" value="1"/>
</dbReference>
<dbReference type="EMBL" id="JANEYG010000019">
    <property type="protein sequence ID" value="KAJ8919290.1"/>
    <property type="molecule type" value="Genomic_DNA"/>
</dbReference>